<dbReference type="InterPro" id="IPR019734">
    <property type="entry name" value="TPR_rpt"/>
</dbReference>
<dbReference type="Pfam" id="PF24604">
    <property type="entry name" value="B-barrel_PelB_C"/>
    <property type="match status" value="1"/>
</dbReference>
<dbReference type="PANTHER" id="PTHR45586:SF1">
    <property type="entry name" value="LIPOPOLYSACCHARIDE ASSEMBLY PROTEIN B"/>
    <property type="match status" value="1"/>
</dbReference>
<accession>A0ABV2AVS9</accession>
<dbReference type="Proteomes" id="UP001460888">
    <property type="component" value="Unassembled WGS sequence"/>
</dbReference>
<comment type="caution">
    <text evidence="6">The sequence shown here is derived from an EMBL/GenBank/DDBJ whole genome shotgun (WGS) entry which is preliminary data.</text>
</comment>
<protein>
    <recommendedName>
        <fullName evidence="5">PelB C-terminal domain-containing protein</fullName>
    </recommendedName>
</protein>
<gene>
    <name evidence="6" type="ORF">SADO_00655</name>
</gene>
<keyword evidence="4" id="KW-0472">Membrane</keyword>
<dbReference type="InterPro" id="IPR057306">
    <property type="entry name" value="B-barrel_PelB_C"/>
</dbReference>
<evidence type="ECO:0000313" key="6">
    <source>
        <dbReference type="EMBL" id="MES1927721.1"/>
    </source>
</evidence>
<dbReference type="EMBL" id="APND01000001">
    <property type="protein sequence ID" value="MES1927721.1"/>
    <property type="molecule type" value="Genomic_DNA"/>
</dbReference>
<evidence type="ECO:0000256" key="1">
    <source>
        <dbReference type="ARBA" id="ARBA00022737"/>
    </source>
</evidence>
<organism evidence="6 7">
    <name type="scientific">Salinisphaera dokdonensis CL-ES53</name>
    <dbReference type="NCBI Taxonomy" id="1304272"/>
    <lineage>
        <taxon>Bacteria</taxon>
        <taxon>Pseudomonadati</taxon>
        <taxon>Pseudomonadota</taxon>
        <taxon>Gammaproteobacteria</taxon>
        <taxon>Salinisphaerales</taxon>
        <taxon>Salinisphaeraceae</taxon>
        <taxon>Salinisphaera</taxon>
    </lineage>
</organism>
<feature type="domain" description="PelB C-terminal" evidence="5">
    <location>
        <begin position="903"/>
        <end position="1213"/>
    </location>
</feature>
<proteinExistence type="predicted"/>
<dbReference type="PROSITE" id="PS50005">
    <property type="entry name" value="TPR"/>
    <property type="match status" value="2"/>
</dbReference>
<feature type="repeat" description="TPR" evidence="3">
    <location>
        <begin position="670"/>
        <end position="703"/>
    </location>
</feature>
<dbReference type="SUPFAM" id="SSF48452">
    <property type="entry name" value="TPR-like"/>
    <property type="match status" value="4"/>
</dbReference>
<evidence type="ECO:0000259" key="5">
    <source>
        <dbReference type="Pfam" id="PF24604"/>
    </source>
</evidence>
<evidence type="ECO:0000256" key="3">
    <source>
        <dbReference type="PROSITE-ProRule" id="PRU00339"/>
    </source>
</evidence>
<reference evidence="6 7" key="1">
    <citation type="submission" date="2013-03" db="EMBL/GenBank/DDBJ databases">
        <title>Salinisphaera dokdonensis CL-ES53 Genome Sequencing.</title>
        <authorList>
            <person name="Li C."/>
            <person name="Lai Q."/>
            <person name="Shao Z."/>
        </authorList>
    </citation>
    <scope>NUCLEOTIDE SEQUENCE [LARGE SCALE GENOMIC DNA]</scope>
    <source>
        <strain evidence="6 7">CL-ES53</strain>
    </source>
</reference>
<evidence type="ECO:0000313" key="7">
    <source>
        <dbReference type="Proteomes" id="UP001460888"/>
    </source>
</evidence>
<keyword evidence="7" id="KW-1185">Reference proteome</keyword>
<evidence type="ECO:0000256" key="2">
    <source>
        <dbReference type="ARBA" id="ARBA00022803"/>
    </source>
</evidence>
<dbReference type="RefSeq" id="WP_353108375.1">
    <property type="nucleotide sequence ID" value="NZ_APND01000001.1"/>
</dbReference>
<keyword evidence="4" id="KW-0812">Transmembrane</keyword>
<dbReference type="Pfam" id="PF14561">
    <property type="entry name" value="TPR_20"/>
    <property type="match status" value="1"/>
</dbReference>
<dbReference type="PANTHER" id="PTHR45586">
    <property type="entry name" value="TPR REPEAT-CONTAINING PROTEIN PA4667"/>
    <property type="match status" value="1"/>
</dbReference>
<keyword evidence="1" id="KW-0677">Repeat</keyword>
<keyword evidence="4" id="KW-1133">Transmembrane helix</keyword>
<keyword evidence="2 3" id="KW-0802">TPR repeat</keyword>
<dbReference type="Pfam" id="PF13429">
    <property type="entry name" value="TPR_15"/>
    <property type="match status" value="1"/>
</dbReference>
<dbReference type="InterPro" id="IPR051012">
    <property type="entry name" value="CellSynth/LPSAsmb/PSIAsmb"/>
</dbReference>
<feature type="transmembrane region" description="Helical" evidence="4">
    <location>
        <begin position="20"/>
        <end position="39"/>
    </location>
</feature>
<dbReference type="Gene3D" id="1.25.40.10">
    <property type="entry name" value="Tetratricopeptide repeat domain"/>
    <property type="match status" value="3"/>
</dbReference>
<sequence>MAEKKQDQKEQERARFVRPLTLLIITGVLVFALVLLFPARRFLTLGHNAHERGDPTSVSITYLQALLRANPDDRQLRLNLARQLASAGNIPKALQVLAPLSSSRDADTRWLYTQLSWQSFNALEAGDPRRAERRGELIAQMGEIEQEEDLSNEQLETLAKRWLELGEPAHASVVYERLGAQDEGRAYAWYAEAGRWWLAADEPHRAAQAWQSAFKVAGGDSQRRDAALAALDAAQQTSDGSSLAMAGDFIEAYPQDPTFLDIGIEMALANNRLAQAQQWSRRYVELRPDDNAGLERDAQIALARNQLDAALKGLLALVEGNPDNGELRAQLAQVQVWAGQPQAALANYERLARGASSDAYDNQIIDLATDLNDTAAVLAALNRIQARHPLNTSQRKLLVDILNSEGDPERAIALLSNWVRSGSADRDLWVRLASLQELSGKRADSLATWSDIVDRFGRDLDESQARARLLASDWRLDESLAVLLSLPNNPGTRTEQEVFYWETVGELAWNQNDPAAARDAYYQLYLDRKLDENGYLRLAQTAVSTGRMDMAVEVARTDWQENQHADMIVLMLSAAQREQRTEITRELIAMAETRPALFAQSSDYWQLYGDYQFQQRDLEKARVAYLRALSISPGDIAARSALLYTLAESGHHDELARYVSVWASDARNDPRQWPVFAMAYSRLGQTRVALPWFDRAVQNDPDNYLLVLDYADALERGRRFDSARRMRGYAVTQLRPRLMRQLQAQGKLTRTQREQNARILSVQANMLGVEDGRAWLAEALGGRRGAALTPTDIEMLFGYYLSQEEPAQSRYWLMQAHRRRVATADWQELAVALQANDQVAMQRILDGSRQGGDIGIADRISALRQLDYRERALVLALEHERPGEPYVTGVDIVPRYAAELYREMPQNFGTELIVRSISDLDVTSESVFLRLSGENLSTRVELGARQLSETNDLVDLDGLEDERFASVVLNWRERRGMTTVRVGAVSTDAEDTAQFGLRQDWELTDNVSAAVFLDYNELPDETGQLRALGLRDDLGITLDWVLNPRDSASLTATYSQFHSREDRNDLADGYSVEASFAHSLMVGPTHQVQVRAFANTQQNSLEDDLPTDVSARLPVGADIEDVVPNRFTFVGAGLSFARGIPGEEYPVVASPRYRFDLDAGYVMPDNEFGIGANFAVGSRVLGSDELSLNFGVDQTGSATQDNSFRGSLKYQYFLGR</sequence>
<dbReference type="InterPro" id="IPR011990">
    <property type="entry name" value="TPR-like_helical_dom_sf"/>
</dbReference>
<evidence type="ECO:0000256" key="4">
    <source>
        <dbReference type="SAM" id="Phobius"/>
    </source>
</evidence>
<name>A0ABV2AVS9_9GAMM</name>
<feature type="repeat" description="TPR" evidence="3">
    <location>
        <begin position="602"/>
        <end position="635"/>
    </location>
</feature>